<name>A0A8S3GM74_9BILA</name>
<comment type="caution">
    <text evidence="1">The sequence shown here is derived from an EMBL/GenBank/DDBJ whole genome shotgun (WGS) entry which is preliminary data.</text>
</comment>
<dbReference type="AlphaFoldDB" id="A0A8S3GM74"/>
<proteinExistence type="predicted"/>
<evidence type="ECO:0000313" key="1">
    <source>
        <dbReference type="EMBL" id="CAF5167365.1"/>
    </source>
</evidence>
<gene>
    <name evidence="1" type="ORF">BYL167_LOCUS76286</name>
</gene>
<feature type="non-terminal residue" evidence="1">
    <location>
        <position position="109"/>
    </location>
</feature>
<evidence type="ECO:0000313" key="2">
    <source>
        <dbReference type="Proteomes" id="UP000681967"/>
    </source>
</evidence>
<sequence>MGIKRTVQFGKAFKLNIEKTVKHTQSVNRSYLTRSDINYVIKNNDYLNRVQLEKEVDAIFMANSLQQGFLYHSFKQSNIDDAYIVQSVSEYRTTIDEKLFKMAWEHAQN</sequence>
<accession>A0A8S3GM74</accession>
<dbReference type="Proteomes" id="UP000681967">
    <property type="component" value="Unassembled WGS sequence"/>
</dbReference>
<protein>
    <submittedName>
        <fullName evidence="1">Uncharacterized protein</fullName>
    </submittedName>
</protein>
<dbReference type="EMBL" id="CAJOBH010274790">
    <property type="protein sequence ID" value="CAF5167365.1"/>
    <property type="molecule type" value="Genomic_DNA"/>
</dbReference>
<reference evidence="1" key="1">
    <citation type="submission" date="2021-02" db="EMBL/GenBank/DDBJ databases">
        <authorList>
            <person name="Nowell W R."/>
        </authorList>
    </citation>
    <scope>NUCLEOTIDE SEQUENCE</scope>
</reference>
<organism evidence="1 2">
    <name type="scientific">Rotaria magnacalcarata</name>
    <dbReference type="NCBI Taxonomy" id="392030"/>
    <lineage>
        <taxon>Eukaryota</taxon>
        <taxon>Metazoa</taxon>
        <taxon>Spiralia</taxon>
        <taxon>Gnathifera</taxon>
        <taxon>Rotifera</taxon>
        <taxon>Eurotatoria</taxon>
        <taxon>Bdelloidea</taxon>
        <taxon>Philodinida</taxon>
        <taxon>Philodinidae</taxon>
        <taxon>Rotaria</taxon>
    </lineage>
</organism>